<evidence type="ECO:0000313" key="2">
    <source>
        <dbReference type="Proteomes" id="UP000199182"/>
    </source>
</evidence>
<proteinExistence type="predicted"/>
<dbReference type="STRING" id="258515.SAMN05192585_1292"/>
<protein>
    <submittedName>
        <fullName evidence="1">Uncharacterized protein</fullName>
    </submittedName>
</protein>
<dbReference type="EMBL" id="FNID01000029">
    <property type="protein sequence ID" value="SDN70157.1"/>
    <property type="molecule type" value="Genomic_DNA"/>
</dbReference>
<sequence length="41" mass="4848">MFICTKFADIALCYIFTQKEMNTHARQNIFNFSDNRCLKLG</sequence>
<dbReference type="AlphaFoldDB" id="A0A1H0DIQ6"/>
<name>A0A1H0DIQ6_9FIRM</name>
<evidence type="ECO:0000313" key="1">
    <source>
        <dbReference type="EMBL" id="SDN70157.1"/>
    </source>
</evidence>
<reference evidence="1 2" key="1">
    <citation type="submission" date="2016-10" db="EMBL/GenBank/DDBJ databases">
        <authorList>
            <person name="de Groot N.N."/>
        </authorList>
    </citation>
    <scope>NUCLEOTIDE SEQUENCE [LARGE SCALE GENOMIC DNA]</scope>
    <source>
        <strain evidence="1 2">CGMCC 1.5012</strain>
    </source>
</reference>
<gene>
    <name evidence="1" type="ORF">SAMN05192585_1292</name>
</gene>
<organism evidence="1 2">
    <name type="scientific">Acetanaerobacterium elongatum</name>
    <dbReference type="NCBI Taxonomy" id="258515"/>
    <lineage>
        <taxon>Bacteria</taxon>
        <taxon>Bacillati</taxon>
        <taxon>Bacillota</taxon>
        <taxon>Clostridia</taxon>
        <taxon>Eubacteriales</taxon>
        <taxon>Oscillospiraceae</taxon>
        <taxon>Acetanaerobacterium</taxon>
    </lineage>
</organism>
<accession>A0A1H0DIQ6</accession>
<keyword evidence="2" id="KW-1185">Reference proteome</keyword>
<dbReference type="Proteomes" id="UP000199182">
    <property type="component" value="Unassembled WGS sequence"/>
</dbReference>